<dbReference type="AlphaFoldDB" id="A0A2T2WNC3"/>
<dbReference type="Gene3D" id="3.40.50.12780">
    <property type="entry name" value="N-terminal domain of ligase-like"/>
    <property type="match status" value="1"/>
</dbReference>
<evidence type="ECO:0000256" key="2">
    <source>
        <dbReference type="ARBA" id="ARBA00022598"/>
    </source>
</evidence>
<sequence>MSVGFHSAVDEERYRKLGLWSDETLIDHFTTVVQQFASKIAVIDTHGQYTYGDLYQAVGRLASVFANFGIEAGDVVAAQLPGWVELPVIHLACNVIGAIFLPIHDGWRETEAGHLLRKSQAKAIMVPHCYRGFNYAAMIDELITKEEMTNLRLKMTIHGTTRGWQSWDILMGQATPLTMKSDEKGNRLHSANEPCMVIVSSGTTALPKMSIYTDNNFNATLLRHFCETMKLGSDDVAGAIAPPGTGGTGYVFPVLTPLLIGARVVMLERWADPEDALRLMATYHCTYATAIPSQMIKLMLIPELGTRFNWEAFSRFNNAGAPLPPEVAKEVEHQFGCRVHTVYGASDGGVPTMTSIDDPPEKRWGTVGRILSGCECEVWDDQYHPLPQGEWGEVCWRTPEKSFGYLNDDNETLRLFHNGWIQSGDIGVFDEDGYLRIVGRKKDMILRGGRNISARTVEELLIVHPAVQDCAVAAMPDPVLGERACAFVVLNAGQNLTFEEMIGFLKDHRIAIWELPERLEIVDALPKSSMGKVKKAELTDYITKKLAQEQSTQSD</sequence>
<evidence type="ECO:0000313" key="6">
    <source>
        <dbReference type="Proteomes" id="UP000241848"/>
    </source>
</evidence>
<evidence type="ECO:0000259" key="4">
    <source>
        <dbReference type="Pfam" id="PF13193"/>
    </source>
</evidence>
<dbReference type="InterPro" id="IPR045851">
    <property type="entry name" value="AMP-bd_C_sf"/>
</dbReference>
<protein>
    <recommendedName>
        <fullName evidence="7">Cyclohexanecarboxylate-CoA ligase</fullName>
    </recommendedName>
</protein>
<keyword evidence="2" id="KW-0436">Ligase</keyword>
<dbReference type="Proteomes" id="UP000241848">
    <property type="component" value="Unassembled WGS sequence"/>
</dbReference>
<name>A0A2T2WNC3_9FIRM</name>
<dbReference type="InterPro" id="IPR042099">
    <property type="entry name" value="ANL_N_sf"/>
</dbReference>
<dbReference type="Pfam" id="PF00501">
    <property type="entry name" value="AMP-binding"/>
    <property type="match status" value="1"/>
</dbReference>
<proteinExistence type="inferred from homology"/>
<comment type="caution">
    <text evidence="5">The sequence shown here is derived from an EMBL/GenBank/DDBJ whole genome shotgun (WGS) entry which is preliminary data.</text>
</comment>
<dbReference type="PANTHER" id="PTHR43201:SF5">
    <property type="entry name" value="MEDIUM-CHAIN ACYL-COA LIGASE ACSF2, MITOCHONDRIAL"/>
    <property type="match status" value="1"/>
</dbReference>
<dbReference type="InterPro" id="IPR000873">
    <property type="entry name" value="AMP-dep_synth/lig_dom"/>
</dbReference>
<organism evidence="5 6">
    <name type="scientific">Sulfobacillus acidophilus</name>
    <dbReference type="NCBI Taxonomy" id="53633"/>
    <lineage>
        <taxon>Bacteria</taxon>
        <taxon>Bacillati</taxon>
        <taxon>Bacillota</taxon>
        <taxon>Clostridia</taxon>
        <taxon>Eubacteriales</taxon>
        <taxon>Clostridiales Family XVII. Incertae Sedis</taxon>
        <taxon>Sulfobacillus</taxon>
    </lineage>
</organism>
<dbReference type="GO" id="GO:0006631">
    <property type="term" value="P:fatty acid metabolic process"/>
    <property type="evidence" value="ECO:0007669"/>
    <property type="project" value="TreeGrafter"/>
</dbReference>
<feature type="domain" description="AMP-binding enzyme C-terminal" evidence="4">
    <location>
        <begin position="457"/>
        <end position="532"/>
    </location>
</feature>
<reference evidence="5 6" key="1">
    <citation type="journal article" date="2014" name="BMC Genomics">
        <title>Comparison of environmental and isolate Sulfobacillus genomes reveals diverse carbon, sulfur, nitrogen, and hydrogen metabolisms.</title>
        <authorList>
            <person name="Justice N.B."/>
            <person name="Norman A."/>
            <person name="Brown C.T."/>
            <person name="Singh A."/>
            <person name="Thomas B.C."/>
            <person name="Banfield J.F."/>
        </authorList>
    </citation>
    <scope>NUCLEOTIDE SEQUENCE [LARGE SCALE GENOMIC DNA]</scope>
    <source>
        <strain evidence="5">AMDSBA3</strain>
    </source>
</reference>
<gene>
    <name evidence="5" type="ORF">C7B45_01595</name>
</gene>
<dbReference type="SUPFAM" id="SSF56801">
    <property type="entry name" value="Acetyl-CoA synthetase-like"/>
    <property type="match status" value="1"/>
</dbReference>
<comment type="similarity">
    <text evidence="1">Belongs to the ATP-dependent AMP-binding enzyme family.</text>
</comment>
<dbReference type="Gene3D" id="3.30.300.30">
    <property type="match status" value="1"/>
</dbReference>
<feature type="domain" description="AMP-dependent synthetase/ligase" evidence="3">
    <location>
        <begin position="30"/>
        <end position="406"/>
    </location>
</feature>
<dbReference type="PANTHER" id="PTHR43201">
    <property type="entry name" value="ACYL-COA SYNTHETASE"/>
    <property type="match status" value="1"/>
</dbReference>
<accession>A0A2T2WNC3</accession>
<evidence type="ECO:0000256" key="1">
    <source>
        <dbReference type="ARBA" id="ARBA00006432"/>
    </source>
</evidence>
<dbReference type="GO" id="GO:0031956">
    <property type="term" value="F:medium-chain fatty acid-CoA ligase activity"/>
    <property type="evidence" value="ECO:0007669"/>
    <property type="project" value="TreeGrafter"/>
</dbReference>
<dbReference type="EMBL" id="PXYV01000003">
    <property type="protein sequence ID" value="PSR23737.1"/>
    <property type="molecule type" value="Genomic_DNA"/>
</dbReference>
<evidence type="ECO:0000313" key="5">
    <source>
        <dbReference type="EMBL" id="PSR23737.1"/>
    </source>
</evidence>
<dbReference type="Pfam" id="PF13193">
    <property type="entry name" value="AMP-binding_C"/>
    <property type="match status" value="1"/>
</dbReference>
<evidence type="ECO:0008006" key="7">
    <source>
        <dbReference type="Google" id="ProtNLM"/>
    </source>
</evidence>
<evidence type="ECO:0000259" key="3">
    <source>
        <dbReference type="Pfam" id="PF00501"/>
    </source>
</evidence>
<dbReference type="InterPro" id="IPR025110">
    <property type="entry name" value="AMP-bd_C"/>
</dbReference>